<dbReference type="InterPro" id="IPR001357">
    <property type="entry name" value="BRCT_dom"/>
</dbReference>
<gene>
    <name evidence="3" type="ORF">LEMA_P118590.1</name>
</gene>
<dbReference type="HOGENOM" id="CLU_321865_0_0_1"/>
<dbReference type="eggNOG" id="ENOG502S1CP">
    <property type="taxonomic scope" value="Eukaryota"/>
</dbReference>
<dbReference type="EMBL" id="FP929125">
    <property type="protein sequence ID" value="CBX94856.1"/>
    <property type="molecule type" value="Genomic_DNA"/>
</dbReference>
<evidence type="ECO:0000259" key="2">
    <source>
        <dbReference type="PROSITE" id="PS50172"/>
    </source>
</evidence>
<dbReference type="PROSITE" id="PS50172">
    <property type="entry name" value="BRCT"/>
    <property type="match status" value="1"/>
</dbReference>
<accession>E4ZTK0</accession>
<dbReference type="InParanoid" id="E4ZTK0"/>
<dbReference type="GeneID" id="13291335"/>
<proteinExistence type="predicted"/>
<dbReference type="InterPro" id="IPR036420">
    <property type="entry name" value="BRCT_dom_sf"/>
</dbReference>
<dbReference type="OMA" id="AEMPDYP"/>
<keyword evidence="4" id="KW-1185">Reference proteome</keyword>
<feature type="domain" description="BRCT" evidence="2">
    <location>
        <begin position="804"/>
        <end position="897"/>
    </location>
</feature>
<feature type="region of interest" description="Disordered" evidence="1">
    <location>
        <begin position="1"/>
        <end position="177"/>
    </location>
</feature>
<feature type="compositionally biased region" description="Low complexity" evidence="1">
    <location>
        <begin position="151"/>
        <end position="160"/>
    </location>
</feature>
<evidence type="ECO:0000256" key="1">
    <source>
        <dbReference type="SAM" id="MobiDB-lite"/>
    </source>
</evidence>
<dbReference type="Proteomes" id="UP000002668">
    <property type="component" value="Genome"/>
</dbReference>
<feature type="region of interest" description="Disordered" evidence="1">
    <location>
        <begin position="1005"/>
        <end position="1040"/>
    </location>
</feature>
<name>E4ZTK0_LEPMJ</name>
<evidence type="ECO:0000313" key="3">
    <source>
        <dbReference type="EMBL" id="CBX94856.1"/>
    </source>
</evidence>
<dbReference type="SUPFAM" id="SSF52113">
    <property type="entry name" value="BRCT domain"/>
    <property type="match status" value="1"/>
</dbReference>
<reference evidence="4" key="1">
    <citation type="journal article" date="2011" name="Nat. Commun.">
        <title>Effector diversification within compartments of the Leptosphaeria maculans genome affected by Repeat-Induced Point mutations.</title>
        <authorList>
            <person name="Rouxel T."/>
            <person name="Grandaubert J."/>
            <person name="Hane J.K."/>
            <person name="Hoede C."/>
            <person name="van de Wouw A.P."/>
            <person name="Couloux A."/>
            <person name="Dominguez V."/>
            <person name="Anthouard V."/>
            <person name="Bally P."/>
            <person name="Bourras S."/>
            <person name="Cozijnsen A.J."/>
            <person name="Ciuffetti L.M."/>
            <person name="Degrave A."/>
            <person name="Dilmaghani A."/>
            <person name="Duret L."/>
            <person name="Fudal I."/>
            <person name="Goodwin S.B."/>
            <person name="Gout L."/>
            <person name="Glaser N."/>
            <person name="Linglin J."/>
            <person name="Kema G.H.J."/>
            <person name="Lapalu N."/>
            <person name="Lawrence C.B."/>
            <person name="May K."/>
            <person name="Meyer M."/>
            <person name="Ollivier B."/>
            <person name="Poulain J."/>
            <person name="Schoch C.L."/>
            <person name="Simon A."/>
            <person name="Spatafora J.W."/>
            <person name="Stachowiak A."/>
            <person name="Turgeon B.G."/>
            <person name="Tyler B.M."/>
            <person name="Vincent D."/>
            <person name="Weissenbach J."/>
            <person name="Amselem J."/>
            <person name="Quesneville H."/>
            <person name="Oliver R.P."/>
            <person name="Wincker P."/>
            <person name="Balesdent M.-H."/>
            <person name="Howlett B.J."/>
        </authorList>
    </citation>
    <scope>NUCLEOTIDE SEQUENCE [LARGE SCALE GENOMIC DNA]</scope>
    <source>
        <strain evidence="4">JN3 / isolate v23.1.3 / race Av1-4-5-6-7-8</strain>
    </source>
</reference>
<protein>
    <recommendedName>
        <fullName evidence="2">BRCT domain-containing protein</fullName>
    </recommendedName>
</protein>
<dbReference type="CDD" id="cd17716">
    <property type="entry name" value="BRCT_microcephalin_rpt1"/>
    <property type="match status" value="1"/>
</dbReference>
<dbReference type="STRING" id="985895.E4ZTK0"/>
<dbReference type="AlphaFoldDB" id="E4ZTK0"/>
<organism evidence="4">
    <name type="scientific">Leptosphaeria maculans (strain JN3 / isolate v23.1.3 / race Av1-4-5-6-7-8)</name>
    <name type="common">Blackleg fungus</name>
    <name type="synonym">Phoma lingam</name>
    <dbReference type="NCBI Taxonomy" id="985895"/>
    <lineage>
        <taxon>Eukaryota</taxon>
        <taxon>Fungi</taxon>
        <taxon>Dikarya</taxon>
        <taxon>Ascomycota</taxon>
        <taxon>Pezizomycotina</taxon>
        <taxon>Dothideomycetes</taxon>
        <taxon>Pleosporomycetidae</taxon>
        <taxon>Pleosporales</taxon>
        <taxon>Pleosporineae</taxon>
        <taxon>Leptosphaeriaceae</taxon>
        <taxon>Plenodomus</taxon>
        <taxon>Plenodomus lingam/Leptosphaeria maculans species complex</taxon>
    </lineage>
</organism>
<evidence type="ECO:0000313" key="4">
    <source>
        <dbReference type="Proteomes" id="UP000002668"/>
    </source>
</evidence>
<feature type="region of interest" description="Disordered" evidence="1">
    <location>
        <begin position="560"/>
        <end position="585"/>
    </location>
</feature>
<dbReference type="Pfam" id="PF00533">
    <property type="entry name" value="BRCT"/>
    <property type="match status" value="1"/>
</dbReference>
<sequence length="1040" mass="111277">MVATRRGAKTALEEAPAPSNILNAPPKRGGKKKADIEGDTEAAPVATKATKRKAKAELEADAPPMVKKAAVKKAAEPVPAASKTTKRKAKSEPEADAPPMAKKAAVKKATKPVSAATKRKAQAEPEADAPPMAKKMSVTAKIARDAKAEMPAELAPAALKRATRGRKAEETVAEEEPAPAVVNRAIKPATTRARKIPAKKAAIVEEPVAVGEDVVEEVPKPASRTRRAPAKKAVVIEEAELVKPAARTRKAAAPKLTAPTPVLAPGVTHEGHVVALEQDSPLKAPARKPTKKAAAPAPVPFIPAIPEVEQIEEPFTEFPGVSSTPGRFAQDFTTRRAMRELPNYPSTPAHISAPISSKAAMAELPGYPQTPAHIQAPMSTKAAFAEMPGYPNTPAHIKVPSPALEVMDEIHEESETSIQDDGAMEGNDEHAVDTSNEAAMNELPDYPTTPAHIAAPLSSKDALEALPDYPMTPAHIRAPLANKDALDELPGYPKTPAHVQVPQVSSEAPVELADDSHTPIKNTPSPTAAVTQELAIAESTTPIGITSPVQQVMIENSTTPEKMASTPKAGNVPATAVGDPSTPTEISSPITEGNFLSGTPRVPENITWGITDQEAFEELPEDYPTTPDHIKAPVSTKDTLAELPGYPKTPAHIIAPMTPRRALAELPNYPTTPAMAMEAAIQEEISASVKKQTPSPLAKKQTPLAFPQREDNSFSIAHDDSEMTDVSNMDSEIPETMSKFSIAPLQLAAVPTLAPPTQLATTLSAQEPASPIKSALRSPQKMNFKTPKKAVTWDDPEENGVSLLNEGPLGGMTFLVDVTRKGKDQEFLFRHLLEDLGAKVVQDWESGTISHVIYKDGNNSTLQKIVASNGAIKCVNVGYALDCEAQRRRLDENPYLVDLSITIPDPPKPVAAMRTYTPMRTPSQNKVATPSVCTSLPATPTSSELDRSMVIDDDKENSEIGLFFRLDDDFREIRSVPPKKSRYLFARSPIKTPSQPKFLAQTPIKPQSVMQPATVAGKKRSMEESFPSILSASPKKLRFT</sequence>
<dbReference type="VEuPathDB" id="FungiDB:LEMA_P118590.1"/>
<dbReference type="Gene3D" id="3.40.50.10190">
    <property type="entry name" value="BRCT domain"/>
    <property type="match status" value="1"/>
</dbReference>
<dbReference type="OrthoDB" id="2384350at2759"/>
<feature type="region of interest" description="Disordered" evidence="1">
    <location>
        <begin position="921"/>
        <end position="940"/>
    </location>
</feature>